<accession>A0ABY9P2U6</accession>
<proteinExistence type="predicted"/>
<dbReference type="Pfam" id="PF22281">
    <property type="entry name" value="DUF6959"/>
    <property type="match status" value="1"/>
</dbReference>
<gene>
    <name evidence="1" type="ORF">RDV84_14315</name>
</gene>
<dbReference type="InterPro" id="IPR053801">
    <property type="entry name" value="DUF6959"/>
</dbReference>
<name>A0ABY9P2U6_9GAMM</name>
<reference evidence="1 2" key="1">
    <citation type="submission" date="2023-08" db="EMBL/GenBank/DDBJ databases">
        <title>The whole genome sequence of Lysobacter yananisis.</title>
        <authorList>
            <person name="Sun H."/>
        </authorList>
    </citation>
    <scope>NUCLEOTIDE SEQUENCE [LARGE SCALE GENOMIC DNA]</scope>
    <source>
        <strain evidence="1 2">SNNU513</strain>
    </source>
</reference>
<keyword evidence="2" id="KW-1185">Reference proteome</keyword>
<sequence length="65" mass="7260">MLLQGDTLYTMYCRAQHALAGLDPATHEDEYDTLADLVEHLGECLGVYERTLARCGYSLPYYTGA</sequence>
<evidence type="ECO:0000313" key="1">
    <source>
        <dbReference type="EMBL" id="WMT01171.1"/>
    </source>
</evidence>
<organism evidence="1 2">
    <name type="scientific">Lysobacter yananisis</name>
    <dbReference type="NCBI Taxonomy" id="1003114"/>
    <lineage>
        <taxon>Bacteria</taxon>
        <taxon>Pseudomonadati</taxon>
        <taxon>Pseudomonadota</taxon>
        <taxon>Gammaproteobacteria</taxon>
        <taxon>Lysobacterales</taxon>
        <taxon>Lysobacteraceae</taxon>
        <taxon>Lysobacter</taxon>
    </lineage>
</organism>
<dbReference type="EMBL" id="CP133568">
    <property type="protein sequence ID" value="WMT01171.1"/>
    <property type="molecule type" value="Genomic_DNA"/>
</dbReference>
<evidence type="ECO:0000313" key="2">
    <source>
        <dbReference type="Proteomes" id="UP001229313"/>
    </source>
</evidence>
<protein>
    <submittedName>
        <fullName evidence="1">Uncharacterized protein</fullName>
    </submittedName>
</protein>
<dbReference type="Proteomes" id="UP001229313">
    <property type="component" value="Chromosome"/>
</dbReference>